<sequence length="237" mass="25575">MRSYIIHMTGDQKRAPNVARLLADLPDAQVVEAVDGRAVMSAGDVSTHSGVLHAPHYPFPLSGGEVGCFLSHRKCWQLIADGVDDYGLIVEDDMATDPVIWQDVLALIDSHAGPDSMIRLPAKQRETASTVIAAHGAAQLFLPRCIGLQTVAQVVGKTAAARLLAATKVLDRPVDTFLQMHWVHDQTIHTVLPNGVSEETAALGGSTIQSRPVGGKLARELKRMLYRAQVALRPQRG</sequence>
<keyword evidence="3" id="KW-1185">Reference proteome</keyword>
<evidence type="ECO:0000313" key="3">
    <source>
        <dbReference type="Proteomes" id="UP000183859"/>
    </source>
</evidence>
<protein>
    <submittedName>
        <fullName evidence="2">Glycosyltransferase-like protein</fullName>
    </submittedName>
</protein>
<name>A0A1L3I8X6_9RHOB</name>
<keyword evidence="2" id="KW-0808">Transferase</keyword>
<dbReference type="CDD" id="cd06532">
    <property type="entry name" value="Glyco_transf_25"/>
    <property type="match status" value="1"/>
</dbReference>
<reference evidence="3" key="1">
    <citation type="submission" date="2016-07" db="EMBL/GenBank/DDBJ databases">
        <title>Phaeobacter portensis sp. nov., a tropodithietic acid producing bacterium isolated from a German harbor.</title>
        <authorList>
            <person name="Freese H.M."/>
            <person name="Bunk B."/>
            <person name="Breider S."/>
            <person name="Brinkhoff T."/>
        </authorList>
    </citation>
    <scope>NUCLEOTIDE SEQUENCE [LARGE SCALE GENOMIC DNA]</scope>
    <source>
        <strain evidence="3">P97</strain>
    </source>
</reference>
<evidence type="ECO:0000313" key="2">
    <source>
        <dbReference type="EMBL" id="APG48567.1"/>
    </source>
</evidence>
<proteinExistence type="predicted"/>
<dbReference type="EMBL" id="CP016364">
    <property type="protein sequence ID" value="APG48567.1"/>
    <property type="molecule type" value="Genomic_DNA"/>
</dbReference>
<dbReference type="RefSeq" id="WP_072505880.1">
    <property type="nucleotide sequence ID" value="NZ_CP016364.1"/>
</dbReference>
<dbReference type="OrthoDB" id="259382at2"/>
<accession>A0A1L3I8X6</accession>
<dbReference type="Proteomes" id="UP000183859">
    <property type="component" value="Chromosome"/>
</dbReference>
<dbReference type="AlphaFoldDB" id="A0A1L3I8X6"/>
<dbReference type="GO" id="GO:0016740">
    <property type="term" value="F:transferase activity"/>
    <property type="evidence" value="ECO:0007669"/>
    <property type="project" value="UniProtKB-KW"/>
</dbReference>
<gene>
    <name evidence="2" type="ORF">PhaeoP97_03207</name>
</gene>
<dbReference type="KEGG" id="php:PhaeoP97_03207"/>
<organism evidence="2 3">
    <name type="scientific">Phaeobacter porticola</name>
    <dbReference type="NCBI Taxonomy" id="1844006"/>
    <lineage>
        <taxon>Bacteria</taxon>
        <taxon>Pseudomonadati</taxon>
        <taxon>Pseudomonadota</taxon>
        <taxon>Alphaproteobacteria</taxon>
        <taxon>Rhodobacterales</taxon>
        <taxon>Roseobacteraceae</taxon>
        <taxon>Phaeobacter</taxon>
    </lineage>
</organism>
<dbReference type="InterPro" id="IPR002654">
    <property type="entry name" value="Glyco_trans_25"/>
</dbReference>
<dbReference type="STRING" id="1844006.PhaeoP97_03207"/>
<evidence type="ECO:0000259" key="1">
    <source>
        <dbReference type="Pfam" id="PF01755"/>
    </source>
</evidence>
<feature type="domain" description="Glycosyl transferase family 25" evidence="1">
    <location>
        <begin position="3"/>
        <end position="120"/>
    </location>
</feature>
<dbReference type="Pfam" id="PF01755">
    <property type="entry name" value="Glyco_transf_25"/>
    <property type="match status" value="1"/>
</dbReference>